<dbReference type="Proteomes" id="UP001384579">
    <property type="component" value="Unassembled WGS sequence"/>
</dbReference>
<organism evidence="2 3">
    <name type="scientific">Microcoleus anatoxicus PTRS2</name>
    <dbReference type="NCBI Taxonomy" id="2705321"/>
    <lineage>
        <taxon>Bacteria</taxon>
        <taxon>Bacillati</taxon>
        <taxon>Cyanobacteriota</taxon>
        <taxon>Cyanophyceae</taxon>
        <taxon>Oscillatoriophycideae</taxon>
        <taxon>Oscillatoriales</taxon>
        <taxon>Microcoleaceae</taxon>
        <taxon>Microcoleus</taxon>
        <taxon>Microcoleus anatoxicus</taxon>
    </lineage>
</organism>
<dbReference type="Pfam" id="PF18155">
    <property type="entry name" value="pPIWI_RE_Z"/>
    <property type="match status" value="1"/>
</dbReference>
<feature type="non-terminal residue" evidence="2">
    <location>
        <position position="258"/>
    </location>
</feature>
<sequence length="258" mass="29163">MRTKPDFWTGPDRICWLCVLMAEFIETNSLEYAPLTISGMASIVNAPALEKARQAIFNMRLMSLAYVTEQSVKHAVAIYNDRHYRNKTQGTYKINLETLHFERTDPLEDPLIAASRQILSQPLAQQFYSATFADPRQPMAVALGEETTAARIPIGPIAAPLAPHRTHSLDRTPKPKIRIPLVELYELAVEMDEREANHPEKRQGSWVQRFQHFALKVPEIDKGLREETFIELEGIKHLIGLPGSGKTTLLVLIAVWLG</sequence>
<protein>
    <recommendedName>
        <fullName evidence="1">pPIWI-RE three-gene island domain-containing protein</fullName>
    </recommendedName>
</protein>
<comment type="caution">
    <text evidence="2">The sequence shown here is derived from an EMBL/GenBank/DDBJ whole genome shotgun (WGS) entry which is preliminary data.</text>
</comment>
<dbReference type="InterPro" id="IPR055254">
    <property type="entry name" value="pPIWI_RE_Z"/>
</dbReference>
<evidence type="ECO:0000259" key="1">
    <source>
        <dbReference type="Pfam" id="PF18155"/>
    </source>
</evidence>
<proteinExistence type="predicted"/>
<accession>A0ABU8YX98</accession>
<evidence type="ECO:0000313" key="2">
    <source>
        <dbReference type="EMBL" id="MEK0188938.1"/>
    </source>
</evidence>
<keyword evidence="3" id="KW-1185">Reference proteome</keyword>
<feature type="domain" description="pPIWI-RE three-gene island" evidence="1">
    <location>
        <begin position="4"/>
        <end position="169"/>
    </location>
</feature>
<evidence type="ECO:0000313" key="3">
    <source>
        <dbReference type="Proteomes" id="UP001384579"/>
    </source>
</evidence>
<reference evidence="2 3" key="1">
    <citation type="journal article" date="2020" name="Harmful Algae">
        <title>Molecular and morphological characterization of a novel dihydroanatoxin-a producing Microcoleus species (cyanobacteria) from the Russian River, California, USA.</title>
        <authorList>
            <person name="Conklin K.Y."/>
            <person name="Stancheva R."/>
            <person name="Otten T.G."/>
            <person name="Fadness R."/>
            <person name="Boyer G.L."/>
            <person name="Read B."/>
            <person name="Zhang X."/>
            <person name="Sheath R.G."/>
        </authorList>
    </citation>
    <scope>NUCLEOTIDE SEQUENCE [LARGE SCALE GENOMIC DNA]</scope>
    <source>
        <strain evidence="2 3">PTRS2</strain>
    </source>
</reference>
<name>A0ABU8YX98_9CYAN</name>
<gene>
    <name evidence="2" type="ORF">WMG39_29430</name>
</gene>
<dbReference type="EMBL" id="JBBLXS010000842">
    <property type="protein sequence ID" value="MEK0188938.1"/>
    <property type="molecule type" value="Genomic_DNA"/>
</dbReference>